<proteinExistence type="predicted"/>
<dbReference type="InterPro" id="IPR029062">
    <property type="entry name" value="Class_I_gatase-like"/>
</dbReference>
<dbReference type="SUPFAM" id="SSF52317">
    <property type="entry name" value="Class I glutamine amidotransferase-like"/>
    <property type="match status" value="1"/>
</dbReference>
<dbReference type="InterPro" id="IPR002818">
    <property type="entry name" value="DJ-1/PfpI"/>
</dbReference>
<organism evidence="2 3">
    <name type="scientific">Paenibacillus gyeongsangnamensis</name>
    <dbReference type="NCBI Taxonomy" id="3388067"/>
    <lineage>
        <taxon>Bacteria</taxon>
        <taxon>Bacillati</taxon>
        <taxon>Bacillota</taxon>
        <taxon>Bacilli</taxon>
        <taxon>Bacillales</taxon>
        <taxon>Paenibacillaceae</taxon>
        <taxon>Paenibacillus</taxon>
    </lineage>
</organism>
<dbReference type="InterPro" id="IPR052158">
    <property type="entry name" value="INH-QAR"/>
</dbReference>
<protein>
    <submittedName>
        <fullName evidence="2">DJ-1/PfpI family protein</fullName>
    </submittedName>
</protein>
<evidence type="ECO:0000313" key="2">
    <source>
        <dbReference type="EMBL" id="MCZ8513035.1"/>
    </source>
</evidence>
<keyword evidence="3" id="KW-1185">Reference proteome</keyword>
<evidence type="ECO:0000313" key="3">
    <source>
        <dbReference type="Proteomes" id="UP001527882"/>
    </source>
</evidence>
<dbReference type="Gene3D" id="3.40.50.880">
    <property type="match status" value="1"/>
</dbReference>
<evidence type="ECO:0000259" key="1">
    <source>
        <dbReference type="Pfam" id="PF01965"/>
    </source>
</evidence>
<accession>A0ABT4Q839</accession>
<dbReference type="Proteomes" id="UP001527882">
    <property type="component" value="Unassembled WGS sequence"/>
</dbReference>
<dbReference type="EMBL" id="JAQAGZ010000006">
    <property type="protein sequence ID" value="MCZ8513035.1"/>
    <property type="molecule type" value="Genomic_DNA"/>
</dbReference>
<dbReference type="PANTHER" id="PTHR43130:SF14">
    <property type="entry name" value="DJ-1_PFPI DOMAIN-CONTAINING PROTEIN"/>
    <property type="match status" value="1"/>
</dbReference>
<reference evidence="2 3" key="1">
    <citation type="submission" date="2022-12" db="EMBL/GenBank/DDBJ databases">
        <title>Draft genome sequence of Paenibacillus sp. dW9.</title>
        <authorList>
            <person name="Choi E.-W."/>
            <person name="Kim D.-U."/>
        </authorList>
    </citation>
    <scope>NUCLEOTIDE SEQUENCE [LARGE SCALE GENOMIC DNA]</scope>
    <source>
        <strain evidence="3">dW9</strain>
    </source>
</reference>
<sequence length="206" mass="22726">MDTVRKMRNVAIVVYDQVEVLDFAGPFEVFTVGSDRGKDFRVFTVAEKEGPVTALGNLSLNPSYTFDTCPPPDVLVLPGGWGSRKEMHNERMAEWIRETAEQAELVLTVCTGALLLVRAMPLEGMTLTTNRRAIDELRAVAPKSSVIRDDVRYTDNGKIIMSAGVSAGIDASLYVVGKLLGEERADDTASIMEYEWTENEQYAIGD</sequence>
<dbReference type="CDD" id="cd03139">
    <property type="entry name" value="GATase1_PfpI_2"/>
    <property type="match status" value="1"/>
</dbReference>
<comment type="caution">
    <text evidence="2">The sequence shown here is derived from an EMBL/GenBank/DDBJ whole genome shotgun (WGS) entry which is preliminary data.</text>
</comment>
<dbReference type="RefSeq" id="WP_269881494.1">
    <property type="nucleotide sequence ID" value="NZ_JAQAGZ010000006.1"/>
</dbReference>
<gene>
    <name evidence="2" type="ORF">O9H85_11495</name>
</gene>
<name>A0ABT4Q839_9BACL</name>
<feature type="domain" description="DJ-1/PfpI" evidence="1">
    <location>
        <begin position="9"/>
        <end position="172"/>
    </location>
</feature>
<dbReference type="PANTHER" id="PTHR43130">
    <property type="entry name" value="ARAC-FAMILY TRANSCRIPTIONAL REGULATOR"/>
    <property type="match status" value="1"/>
</dbReference>
<dbReference type="Pfam" id="PF01965">
    <property type="entry name" value="DJ-1_PfpI"/>
    <property type="match status" value="1"/>
</dbReference>